<feature type="domain" description="RanBP2-type" evidence="10">
    <location>
        <begin position="1645"/>
        <end position="1674"/>
    </location>
</feature>
<dbReference type="Proteomes" id="UP000838878">
    <property type="component" value="Chromosome 3"/>
</dbReference>
<proteinExistence type="predicted"/>
<feature type="domain" description="RanBD1" evidence="9">
    <location>
        <begin position="1481"/>
        <end position="1618"/>
    </location>
</feature>
<dbReference type="SMART" id="SM00160">
    <property type="entry name" value="RanBD"/>
    <property type="match status" value="4"/>
</dbReference>
<feature type="compositionally biased region" description="Acidic residues" evidence="8">
    <location>
        <begin position="1898"/>
        <end position="1907"/>
    </location>
</feature>
<accession>A0A8J9YDX1</accession>
<feature type="compositionally biased region" description="Polar residues" evidence="8">
    <location>
        <begin position="1192"/>
        <end position="1212"/>
    </location>
</feature>
<feature type="non-terminal residue" evidence="11">
    <location>
        <position position="2877"/>
    </location>
</feature>
<dbReference type="SUPFAM" id="SSF48452">
    <property type="entry name" value="TPR-like"/>
    <property type="match status" value="1"/>
</dbReference>
<keyword evidence="3 5" id="KW-0863">Zinc-finger</keyword>
<dbReference type="OrthoDB" id="2357150at2759"/>
<evidence type="ECO:0008006" key="13">
    <source>
        <dbReference type="Google" id="ProtNLM"/>
    </source>
</evidence>
<dbReference type="InterPro" id="IPR000156">
    <property type="entry name" value="Ran_bind_dom"/>
</dbReference>
<feature type="compositionally biased region" description="Basic and acidic residues" evidence="8">
    <location>
        <begin position="1671"/>
        <end position="1682"/>
    </location>
</feature>
<dbReference type="EMBL" id="OV170223">
    <property type="protein sequence ID" value="CAH0722701.1"/>
    <property type="molecule type" value="Genomic_DNA"/>
</dbReference>
<dbReference type="GO" id="GO:0005643">
    <property type="term" value="C:nuclear pore"/>
    <property type="evidence" value="ECO:0007669"/>
    <property type="project" value="TreeGrafter"/>
</dbReference>
<dbReference type="GO" id="GO:0008270">
    <property type="term" value="F:zinc ion binding"/>
    <property type="evidence" value="ECO:0007669"/>
    <property type="project" value="UniProtKB-KW"/>
</dbReference>
<dbReference type="CDD" id="cd13171">
    <property type="entry name" value="RanBD1_RanBP2_insect-like"/>
    <property type="match status" value="1"/>
</dbReference>
<dbReference type="InterPro" id="IPR011990">
    <property type="entry name" value="TPR-like_helical_dom_sf"/>
</dbReference>
<feature type="domain" description="RanBD1" evidence="9">
    <location>
        <begin position="2515"/>
        <end position="2651"/>
    </location>
</feature>
<dbReference type="SMART" id="SM00547">
    <property type="entry name" value="ZnF_RBZ"/>
    <property type="match status" value="2"/>
</dbReference>
<dbReference type="PANTHER" id="PTHR23138:SF179">
    <property type="entry name" value="NUCLEAR PORE COMPLEX PROTEIN"/>
    <property type="match status" value="1"/>
</dbReference>
<feature type="compositionally biased region" description="Polar residues" evidence="8">
    <location>
        <begin position="2707"/>
        <end position="2716"/>
    </location>
</feature>
<keyword evidence="2" id="KW-0479">Metal-binding</keyword>
<feature type="compositionally biased region" description="Basic and acidic residues" evidence="8">
    <location>
        <begin position="2490"/>
        <end position="2499"/>
    </location>
</feature>
<feature type="region of interest" description="Disordered" evidence="8">
    <location>
        <begin position="1671"/>
        <end position="1698"/>
    </location>
</feature>
<dbReference type="Gene3D" id="4.10.1060.10">
    <property type="entry name" value="Zinc finger, RanBP2-type"/>
    <property type="match status" value="2"/>
</dbReference>
<feature type="region of interest" description="Disordered" evidence="8">
    <location>
        <begin position="2683"/>
        <end position="2736"/>
    </location>
</feature>
<gene>
    <name evidence="11" type="ORF">BINO364_LOCUS8618</name>
</gene>
<evidence type="ECO:0000256" key="3">
    <source>
        <dbReference type="ARBA" id="ARBA00022771"/>
    </source>
</evidence>
<feature type="compositionally biased region" description="Low complexity" evidence="8">
    <location>
        <begin position="2170"/>
        <end position="2187"/>
    </location>
</feature>
<dbReference type="InterPro" id="IPR001876">
    <property type="entry name" value="Znf_RanBP2"/>
</dbReference>
<evidence type="ECO:0000256" key="8">
    <source>
        <dbReference type="SAM" id="MobiDB-lite"/>
    </source>
</evidence>
<dbReference type="PROSITE" id="PS50199">
    <property type="entry name" value="ZF_RANBP2_2"/>
    <property type="match status" value="2"/>
</dbReference>
<keyword evidence="4" id="KW-0862">Zinc</keyword>
<dbReference type="InterPro" id="IPR019734">
    <property type="entry name" value="TPR_rpt"/>
</dbReference>
<dbReference type="Gene3D" id="2.30.29.30">
    <property type="entry name" value="Pleckstrin-homology domain (PH domain)/Phosphotyrosine-binding domain (PTB)"/>
    <property type="match status" value="5"/>
</dbReference>
<dbReference type="GO" id="GO:0005737">
    <property type="term" value="C:cytoplasm"/>
    <property type="evidence" value="ECO:0007669"/>
    <property type="project" value="TreeGrafter"/>
</dbReference>
<dbReference type="FunFam" id="2.30.29.30:FF:000018">
    <property type="entry name" value="E3 SUMO-protein ligase RanBP2"/>
    <property type="match status" value="4"/>
</dbReference>
<evidence type="ECO:0000259" key="10">
    <source>
        <dbReference type="PROSITE" id="PS50199"/>
    </source>
</evidence>
<keyword evidence="12" id="KW-1185">Reference proteome</keyword>
<feature type="region of interest" description="Disordered" evidence="8">
    <location>
        <begin position="2483"/>
        <end position="2515"/>
    </location>
</feature>
<feature type="region of interest" description="Disordered" evidence="8">
    <location>
        <begin position="1872"/>
        <end position="1917"/>
    </location>
</feature>
<feature type="region of interest" description="Disordered" evidence="8">
    <location>
        <begin position="1186"/>
        <end position="1212"/>
    </location>
</feature>
<feature type="region of interest" description="Disordered" evidence="8">
    <location>
        <begin position="2108"/>
        <end position="2133"/>
    </location>
</feature>
<dbReference type="Pfam" id="PF00641">
    <property type="entry name" value="Zn_ribbon_RanBP"/>
    <property type="match status" value="1"/>
</dbReference>
<keyword evidence="6" id="KW-0802">TPR repeat</keyword>
<evidence type="ECO:0000313" key="12">
    <source>
        <dbReference type="Proteomes" id="UP000838878"/>
    </source>
</evidence>
<feature type="compositionally biased region" description="Low complexity" evidence="8">
    <location>
        <begin position="1875"/>
        <end position="1889"/>
    </location>
</feature>
<feature type="domain" description="RanBP2-type" evidence="10">
    <location>
        <begin position="1699"/>
        <end position="1728"/>
    </location>
</feature>
<dbReference type="GO" id="GO:0005096">
    <property type="term" value="F:GTPase activator activity"/>
    <property type="evidence" value="ECO:0007669"/>
    <property type="project" value="TreeGrafter"/>
</dbReference>
<dbReference type="PROSITE" id="PS50196">
    <property type="entry name" value="RANBD1"/>
    <property type="match status" value="4"/>
</dbReference>
<evidence type="ECO:0000256" key="1">
    <source>
        <dbReference type="ARBA" id="ARBA00022553"/>
    </source>
</evidence>
<feature type="coiled-coil region" evidence="7">
    <location>
        <begin position="872"/>
        <end position="923"/>
    </location>
</feature>
<evidence type="ECO:0000256" key="6">
    <source>
        <dbReference type="PROSITE-ProRule" id="PRU00339"/>
    </source>
</evidence>
<dbReference type="Gene3D" id="1.25.40.10">
    <property type="entry name" value="Tetratricopeptide repeat domain"/>
    <property type="match status" value="1"/>
</dbReference>
<feature type="domain" description="RanBD1" evidence="9">
    <location>
        <begin position="1914"/>
        <end position="2043"/>
    </location>
</feature>
<feature type="repeat" description="TPR" evidence="6">
    <location>
        <begin position="59"/>
        <end position="92"/>
    </location>
</feature>
<name>A0A8J9YDX1_9NEOP</name>
<protein>
    <recommendedName>
        <fullName evidence="13">E3 SUMO-protein ligase RanBP2</fullName>
    </recommendedName>
</protein>
<keyword evidence="7" id="KW-0175">Coiled coil</keyword>
<feature type="compositionally biased region" description="Basic and acidic residues" evidence="8">
    <location>
        <begin position="2717"/>
        <end position="2727"/>
    </location>
</feature>
<organism evidence="11 12">
    <name type="scientific">Brenthis ino</name>
    <name type="common">lesser marbled fritillary</name>
    <dbReference type="NCBI Taxonomy" id="405034"/>
    <lineage>
        <taxon>Eukaryota</taxon>
        <taxon>Metazoa</taxon>
        <taxon>Ecdysozoa</taxon>
        <taxon>Arthropoda</taxon>
        <taxon>Hexapoda</taxon>
        <taxon>Insecta</taxon>
        <taxon>Pterygota</taxon>
        <taxon>Neoptera</taxon>
        <taxon>Endopterygota</taxon>
        <taxon>Lepidoptera</taxon>
        <taxon>Glossata</taxon>
        <taxon>Ditrysia</taxon>
        <taxon>Papilionoidea</taxon>
        <taxon>Nymphalidae</taxon>
        <taxon>Heliconiinae</taxon>
        <taxon>Argynnini</taxon>
        <taxon>Brenthis</taxon>
    </lineage>
</organism>
<dbReference type="PROSITE" id="PS50293">
    <property type="entry name" value="TPR_REGION"/>
    <property type="match status" value="1"/>
</dbReference>
<evidence type="ECO:0000256" key="5">
    <source>
        <dbReference type="PROSITE-ProRule" id="PRU00322"/>
    </source>
</evidence>
<reference evidence="11" key="1">
    <citation type="submission" date="2021-12" db="EMBL/GenBank/DDBJ databases">
        <authorList>
            <person name="Martin H S."/>
        </authorList>
    </citation>
    <scope>NUCLEOTIDE SEQUENCE</scope>
</reference>
<dbReference type="InterPro" id="IPR045255">
    <property type="entry name" value="RanBP1-like"/>
</dbReference>
<dbReference type="InterPro" id="IPR011993">
    <property type="entry name" value="PH-like_dom_sf"/>
</dbReference>
<dbReference type="SUPFAM" id="SSF50729">
    <property type="entry name" value="PH domain-like"/>
    <property type="match status" value="4"/>
</dbReference>
<dbReference type="CDD" id="cd13174">
    <property type="entry name" value="RanBD4_RanBP2_insect-like"/>
    <property type="match status" value="1"/>
</dbReference>
<evidence type="ECO:0000256" key="7">
    <source>
        <dbReference type="SAM" id="Coils"/>
    </source>
</evidence>
<dbReference type="PROSITE" id="PS50005">
    <property type="entry name" value="TPR"/>
    <property type="match status" value="1"/>
</dbReference>
<evidence type="ECO:0000256" key="4">
    <source>
        <dbReference type="ARBA" id="ARBA00022833"/>
    </source>
</evidence>
<sequence>MYRTKKDVDKHVEGLMYKLTPKDFKTRAYSIAHLYYEVGDYKSCQKYVEQFITQKSDHAAAYKLLGQAFQKLGEKEKALEQYKTSFDINPNQTTIILDVCDLLADEEVAIDSGRAKYWCDKAQANFPNHPITYRLRERLLTATDPDPEALVALLKGEIESRPNDAVLHARLLKHYLKCNKHKEAFEHSCNIEFEKNIFSNNYAWYETLSEILRYNPLKGNEWLNQLLLLTVREKLCNLSLSESPIGSGKSLLECCEHLHAYDQAIQSVVKYGSPSGFGEFHAVLLNHHQGQLVFHAATYLLKKAKKDQLNWIEAKKLSAPLMLLAWQTIPADTKVNWLTHAPDKQRNALHRWYIEGSYRCSQAGHYLQAVSQDKSQVLLDQISQLCSGSHWKDKLYEKIFTAPDHLNKIKQSFLASNAFKLPILKLPRKKEIQTYDDDAQREHPNSLHHFVWILLNYKNYPDFKFTLFDMLTQSMTSCGPETLNKLDVMAFLYSTTLTTQKQRDNKMNYRSTEKLMLPANITDLLCTLPQMKWWDCAYKLSQNELGVEYTDIRSTLSRGIEVVRCIDNHGLDPELLTILGRIFSEQAKTATSVEEKTNFELRACLYYSSAIPLLEKLKNKVVFKVAEKRMFDYIHDEIETKELNNLLEESKLYVALNYLNDGEYEKVINILSCLKSPQALYHLSDTYKRAAMDEKKISKTKENETKFIILLEKAKKYAYKALDELKEIEMYKNKSLYSDIQALIEEIELHLNKIDPDLSPSAQNYASSDENMSDLGLMRSKHTIYRNVSSTPKQLSRQNLNYNTTAYRTATDTHILDSTQMDSIYLERIEKQIKHLQKRDASFSEFKEQTKDWFEENRKLGSQIISTINSNIESTKEQFKLLKISLDQVKEQIDEYRMECKDVLELKKQITELKKEVNKLKKSSSEQTLDENDLYMGEEYRSNDNTFGTQLPFPTPQVMPPFAQRLMPPFSVPSNPYQLYGQNFYNLYNQYSQFAQPTAVPGAPPIFDPSRAPVNYPGVYPTPDQMYLDQSHLVPTSVPAVPTVPTVPVPTISTAPAPAAIPTSKSVVKVKETSKSLPVNVVITSSDPLPTCTTTPVPVLSVTIPQKHIKPSPHNYQIPMPVTTENKVTPPVFSFPSSNKSLTSTTSNSSTWNAKSIFMKAQQPSTLSTLGTNLLKNNDDSKNVVDGVFPGSSPNTSLNKSRTLSERSNTSIENYDPCPDFKPIIPLPAEVKVTTGEEDEVAIFSSRAKLFRFVDKQWKERGIGDMKLLKHKVTGKVRVLMRREQVHKICANHIILPEMEINPMKNESKAYFWVANDFAEETVILEKFCIRFKTADIAKEFYEAFEKARKEASQNLASIQTNKTANEKEDNNKISTPVIDNVLDTQSQKTVVGGFTFTSKPSFKLATSNSNNDTKIIPQVPVSKVNVFSGLTFKTATSSPFSNLLNVTTNVNNTIRTPEKVPESSKLNSSDTVDEFVPTAEFKPVVPLPALIEQRTGEEDEIILYEHRAKLLRFNAANKEWKERGLGNMKLLVHKDNNQKLRLLMRREQIMKVCCNHTVTKEMTFQKMPNMDKAVTWCAQDFSEGALVAETFCLRFKTVQACNDFMEAVKTALSKIGDDTKAAKEEQNAAKQNNQTGFGDKFKLKPGSWYCQTCYTNNLETFTKCACCETEKPQDDGPKTNDTDISSTSSDWGSKFKPKPGSWECKECYIRNEANVEVCNACNSPRDPNAKKTETKSASENAPKFNFGIPSTGIIGDSEKKTSDSKFTFGIPQSINISSTEPVVSSSLFNTNVSQKFSFGIPQNKSVKFGASIPTVLSTNTTIAKPTDNDAPLNFVVKKKDEESTTATPVKPALLPTPKVNVTPFGNESGTFEFSFKPKTPSKGKSPIKSPKDKKGDESDDNEYASEDEGHHIHFSPVIPMPDKIEVVTGEENEDELYNHRARLFRFSNGEWKERGTGVVKILKHKETGKIRVVMRREQVLKICLNHALVPDNMYKPKDERTWFFVANDFSEGEVLLQQFCIRFANKEIAMQFKDAIDKALQEKFGIVSNQTNDSQESDSEDVIFITEIQATSEEKEKAKELMLPENFYTYKNKEPCHGCRGCNDDDVKPESEQNDTGTQALKPLPKPDSMTTPLKTSIFNFQSPNNSLYGTPSNLNNTVDTTIFRTPLSTNGSNTNGSSNTSTNSSIVGNDSTDKENTLTQSSPNPIKPVPFGSGGSGGQLSSLSSILAAPKLNTVNSPVNSNGSSAPKSVFGSTEPKSVFGENKSVFGESKPLFSQSSGKPILGFNVQPNETDTHSTEVKSIFSPDVKPSVNLFSGTSGGNIFGPAALKISQSTGIFGPSGTFKFGTTPANQDTSKSIFGQASDKNADLNIKSDITSNKTDSDSSEKFVFGKLAQPQESVKTWLGTVSSDMPTTFETKNNADIRINEEKKTLPAASAELEKKPLFGSDNALTFEALSSTVPGFGTQKKNDFQWEGAGQQLFTTSSNRESADKSKDGADDSGAGVTVEDEYDPHYEPIVPLPDKIIVTTGEEDEEKLFGERCKLYRFDEKTREWKERGVGEMKILYHPERNSYRLLLRREQVHKAVLNMLLFMDLELLPMKNSDRAWTWAGRNYAEIAGEQETLAVRFKSVDLATAFRNKVMECVRKLQVAAAEAIRKEKEAKETQFESIAPLRLPKHLGESARAEASFQPSTAKEPSSVVEEPENNQNGLQKSQNSDESKQVHFEEPEEDHGDYEEVDYEHDYDHNEDSDGYYNEEDEESSVYYPCKAIIKQGDTETVCDMTHVHVSFDQEIDSPKILVTDSNTGEILADMLIHTDTEFQLSDDTCSWSGMDYTTNVTVEKTLTITFPDSHTAMEFYDSCETSKAATFASTDPES</sequence>
<dbReference type="Pfam" id="PF00638">
    <property type="entry name" value="Ran_BP1"/>
    <property type="match status" value="4"/>
</dbReference>
<feature type="domain" description="RanBD1" evidence="9">
    <location>
        <begin position="1220"/>
        <end position="1354"/>
    </location>
</feature>
<dbReference type="SMART" id="SM00028">
    <property type="entry name" value="TPR"/>
    <property type="match status" value="1"/>
</dbReference>
<dbReference type="PANTHER" id="PTHR23138">
    <property type="entry name" value="RAN BINDING PROTEIN"/>
    <property type="match status" value="1"/>
</dbReference>
<keyword evidence="1" id="KW-0597">Phosphoprotein</keyword>
<feature type="region of interest" description="Disordered" evidence="8">
    <location>
        <begin position="2167"/>
        <end position="2224"/>
    </location>
</feature>
<dbReference type="CDD" id="cd13172">
    <property type="entry name" value="RanBD2_RanBP2_insect-like"/>
    <property type="match status" value="1"/>
</dbReference>
<evidence type="ECO:0000313" key="11">
    <source>
        <dbReference type="EMBL" id="CAH0722701.1"/>
    </source>
</evidence>
<evidence type="ECO:0000259" key="9">
    <source>
        <dbReference type="PROSITE" id="PS50196"/>
    </source>
</evidence>
<evidence type="ECO:0000256" key="2">
    <source>
        <dbReference type="ARBA" id="ARBA00022723"/>
    </source>
</evidence>
<dbReference type="PROSITE" id="PS01358">
    <property type="entry name" value="ZF_RANBP2_1"/>
    <property type="match status" value="2"/>
</dbReference>